<keyword evidence="3" id="KW-1185">Reference proteome</keyword>
<reference evidence="2 3" key="1">
    <citation type="submission" date="2023-07" db="EMBL/GenBank/DDBJ databases">
        <title>Genomic Encyclopedia of Type Strains, Phase IV (KMG-IV): sequencing the most valuable type-strain genomes for metagenomic binning, comparative biology and taxonomic classification.</title>
        <authorList>
            <person name="Goeker M."/>
        </authorList>
    </citation>
    <scope>NUCLEOTIDE SEQUENCE [LARGE SCALE GENOMIC DNA]</scope>
    <source>
        <strain evidence="2 3">DSM 23948</strain>
    </source>
</reference>
<dbReference type="InterPro" id="IPR011330">
    <property type="entry name" value="Glyco_hydro/deAcase_b/a-brl"/>
</dbReference>
<dbReference type="Proteomes" id="UP001231362">
    <property type="component" value="Unassembled WGS sequence"/>
</dbReference>
<dbReference type="PANTHER" id="PTHR10587">
    <property type="entry name" value="GLYCOSYL TRANSFERASE-RELATED"/>
    <property type="match status" value="1"/>
</dbReference>
<accession>A0ABT9V749</accession>
<dbReference type="Pfam" id="PF01522">
    <property type="entry name" value="Polysacc_deac_1"/>
    <property type="match status" value="1"/>
</dbReference>
<evidence type="ECO:0000313" key="2">
    <source>
        <dbReference type="EMBL" id="MDQ0156766.1"/>
    </source>
</evidence>
<proteinExistence type="predicted"/>
<comment type="caution">
    <text evidence="2">The sequence shown here is derived from an EMBL/GenBank/DDBJ whole genome shotgun (WGS) entry which is preliminary data.</text>
</comment>
<dbReference type="CDD" id="cd10950">
    <property type="entry name" value="CE4_BsYlxY_like"/>
    <property type="match status" value="1"/>
</dbReference>
<dbReference type="SUPFAM" id="SSF88713">
    <property type="entry name" value="Glycoside hydrolase/deacetylase"/>
    <property type="match status" value="1"/>
</dbReference>
<dbReference type="EMBL" id="JAUSTU010000015">
    <property type="protein sequence ID" value="MDQ0156766.1"/>
    <property type="molecule type" value="Genomic_DNA"/>
</dbReference>
<dbReference type="PROSITE" id="PS51677">
    <property type="entry name" value="NODB"/>
    <property type="match status" value="1"/>
</dbReference>
<evidence type="ECO:0000313" key="3">
    <source>
        <dbReference type="Proteomes" id="UP001231362"/>
    </source>
</evidence>
<evidence type="ECO:0000259" key="1">
    <source>
        <dbReference type="PROSITE" id="PS51677"/>
    </source>
</evidence>
<feature type="domain" description="NodB homology" evidence="1">
    <location>
        <begin position="126"/>
        <end position="302"/>
    </location>
</feature>
<organism evidence="2 3">
    <name type="scientific">Anoxybacillus andreesenii</name>
    <dbReference type="NCBI Taxonomy" id="1325932"/>
    <lineage>
        <taxon>Bacteria</taxon>
        <taxon>Bacillati</taxon>
        <taxon>Bacillota</taxon>
        <taxon>Bacilli</taxon>
        <taxon>Bacillales</taxon>
        <taxon>Anoxybacillaceae</taxon>
        <taxon>Anoxybacillus</taxon>
    </lineage>
</organism>
<dbReference type="PANTHER" id="PTHR10587:SF80">
    <property type="entry name" value="CHITOOLIGOSACCHARIDE DEACETYLASE"/>
    <property type="match status" value="1"/>
</dbReference>
<dbReference type="InterPro" id="IPR002509">
    <property type="entry name" value="NODB_dom"/>
</dbReference>
<dbReference type="Gene3D" id="3.20.20.370">
    <property type="entry name" value="Glycoside hydrolase/deacetylase"/>
    <property type="match status" value="1"/>
</dbReference>
<name>A0ABT9V749_9BACL</name>
<gene>
    <name evidence="2" type="ORF">J2S07_003089</name>
</gene>
<sequence>MKKFISVAVVFLLGFLIVNNSLTEQYLVKLKGDAILTSKKMDPLYEEISIKAKEYEKPPIDAKIDPIWKAIPGYNGLKVDIDASYKKMKKDKKFSEAKLIFKQVKPKVHLEDLPPSPIYKGNPDKPMVSLIINVAWGNEYLSPMLATLKKNNVQATFFLEGRWVKNHPELAKMIVAAGHEVGNHSYTHPDMKRISSGVIRQEIQKTNEVIKATTGEKPIWLAPPSGSFRDEVVQIAAQEKLGTIMWSVDTVDWKKPAPEVLIQRVMSKIHPGAIVLMHPTEPTAKALDQLIKEMKEKGFRVDTVTELLSEERINQTLTTR</sequence>
<dbReference type="InterPro" id="IPR014228">
    <property type="entry name" value="Spore_polysacc_deacetyl_YlxY"/>
</dbReference>
<dbReference type="NCBIfam" id="TIGR02873">
    <property type="entry name" value="spore_ylxY"/>
    <property type="match status" value="1"/>
</dbReference>
<protein>
    <submittedName>
        <fullName evidence="2">Sporulation protein (Polysaccharide deacetylase family)</fullName>
    </submittedName>
</protein>
<dbReference type="RefSeq" id="WP_307151266.1">
    <property type="nucleotide sequence ID" value="NZ_JAUSTU010000015.1"/>
</dbReference>
<dbReference type="InterPro" id="IPR050248">
    <property type="entry name" value="Polysacc_deacetylase_ArnD"/>
</dbReference>